<proteinExistence type="inferred from homology"/>
<dbReference type="OrthoDB" id="6769681at2"/>
<reference evidence="5 6" key="1">
    <citation type="submission" date="2019-03" db="EMBL/GenBank/DDBJ databases">
        <title>Freshwater and sediment microbial communities from various areas in North America, analyzing microbe dynamics in response to fracking.</title>
        <authorList>
            <person name="Lamendella R."/>
        </authorList>
    </citation>
    <scope>NUCLEOTIDE SEQUENCE [LARGE SCALE GENOMIC DNA]</scope>
    <source>
        <strain evidence="5 6">175.2</strain>
    </source>
</reference>
<dbReference type="Pfam" id="PF00150">
    <property type="entry name" value="Cellulase"/>
    <property type="match status" value="1"/>
</dbReference>
<dbReference type="InterPro" id="IPR017853">
    <property type="entry name" value="GH"/>
</dbReference>
<evidence type="ECO:0000256" key="3">
    <source>
        <dbReference type="RuleBase" id="RU361153"/>
    </source>
</evidence>
<evidence type="ECO:0000256" key="2">
    <source>
        <dbReference type="ARBA" id="ARBA00023295"/>
    </source>
</evidence>
<dbReference type="EMBL" id="SMAR01000007">
    <property type="protein sequence ID" value="TCT41116.1"/>
    <property type="molecule type" value="Genomic_DNA"/>
</dbReference>
<accession>A0A4R3NVI2</accession>
<dbReference type="GO" id="GO:0004553">
    <property type="term" value="F:hydrolase activity, hydrolyzing O-glycosyl compounds"/>
    <property type="evidence" value="ECO:0007669"/>
    <property type="project" value="InterPro"/>
</dbReference>
<evidence type="ECO:0000313" key="5">
    <source>
        <dbReference type="EMBL" id="TCT41116.1"/>
    </source>
</evidence>
<dbReference type="PROSITE" id="PS00659">
    <property type="entry name" value="GLYCOSYL_HYDROL_F5"/>
    <property type="match status" value="1"/>
</dbReference>
<evidence type="ECO:0000256" key="1">
    <source>
        <dbReference type="ARBA" id="ARBA00022801"/>
    </source>
</evidence>
<dbReference type="PANTHER" id="PTHR34142">
    <property type="entry name" value="ENDO-BETA-1,4-GLUCANASE A"/>
    <property type="match status" value="1"/>
</dbReference>
<dbReference type="Gene3D" id="3.20.20.80">
    <property type="entry name" value="Glycosidases"/>
    <property type="match status" value="1"/>
</dbReference>
<dbReference type="InterPro" id="IPR018087">
    <property type="entry name" value="Glyco_hydro_5_CS"/>
</dbReference>
<organism evidence="5 6">
    <name type="scientific">Martelella mediterranea</name>
    <dbReference type="NCBI Taxonomy" id="293089"/>
    <lineage>
        <taxon>Bacteria</taxon>
        <taxon>Pseudomonadati</taxon>
        <taxon>Pseudomonadota</taxon>
        <taxon>Alphaproteobacteria</taxon>
        <taxon>Hyphomicrobiales</taxon>
        <taxon>Aurantimonadaceae</taxon>
        <taxon>Martelella</taxon>
    </lineage>
</organism>
<dbReference type="Proteomes" id="UP000295097">
    <property type="component" value="Unassembled WGS sequence"/>
</dbReference>
<dbReference type="InterPro" id="IPR001547">
    <property type="entry name" value="Glyco_hydro_5"/>
</dbReference>
<evidence type="ECO:0000259" key="4">
    <source>
        <dbReference type="Pfam" id="PF00150"/>
    </source>
</evidence>
<dbReference type="AlphaFoldDB" id="A0A4R3NVI2"/>
<keyword evidence="6" id="KW-1185">Reference proteome</keyword>
<dbReference type="RefSeq" id="WP_132309852.1">
    <property type="nucleotide sequence ID" value="NZ_SMAR01000007.1"/>
</dbReference>
<sequence>MQRQPLPEPSFRQKAGTRWSGFAGAFALLFSAISALSSPANAKACSMNLRGINLAGAEFGSVGQPYGQGYIYPSKETIEAMGTDRFNSIRLPFLWERLQPTLNQPLDPTELGRIQDVVKTARANKLVVILDVHNYARYNGELIGSAAVPVSAFADFWKRLSAVFANDRDILFGIMNEPHDIAATDWLTAANAAIRSIRDIGAGNLVLVPGTAWTGAHSWTQSFYGPSNASVMTGVVDPSNNFAFEVHQYADSDFSGKADNCSHINDAVSALKDFDNWLQANDAKGFLGEFGTVDSLNCLVGLKQMIDVVDNNPDRWVGWAYWASGDWWPKNAPMIIHPNLRDGGSQILRTLEPALGIPAKTCRS</sequence>
<dbReference type="SUPFAM" id="SSF51445">
    <property type="entry name" value="(Trans)glycosidases"/>
    <property type="match status" value="1"/>
</dbReference>
<keyword evidence="1 3" id="KW-0378">Hydrolase</keyword>
<gene>
    <name evidence="5" type="ORF">EDC90_100792</name>
</gene>
<keyword evidence="2 3" id="KW-0326">Glycosidase</keyword>
<comment type="similarity">
    <text evidence="3">Belongs to the glycosyl hydrolase 5 (cellulase A) family.</text>
</comment>
<dbReference type="PANTHER" id="PTHR34142:SF1">
    <property type="entry name" value="GLYCOSIDE HYDROLASE FAMILY 5 DOMAIN-CONTAINING PROTEIN"/>
    <property type="match status" value="1"/>
</dbReference>
<protein>
    <submittedName>
        <fullName evidence="5">Cellulase (Glycosyl hydrolase family 5)</fullName>
    </submittedName>
</protein>
<name>A0A4R3NVI2_9HYPH</name>
<dbReference type="GO" id="GO:0009251">
    <property type="term" value="P:glucan catabolic process"/>
    <property type="evidence" value="ECO:0007669"/>
    <property type="project" value="TreeGrafter"/>
</dbReference>
<comment type="caution">
    <text evidence="5">The sequence shown here is derived from an EMBL/GenBank/DDBJ whole genome shotgun (WGS) entry which is preliminary data.</text>
</comment>
<feature type="domain" description="Glycoside hydrolase family 5" evidence="4">
    <location>
        <begin position="42"/>
        <end position="324"/>
    </location>
</feature>
<evidence type="ECO:0000313" key="6">
    <source>
        <dbReference type="Proteomes" id="UP000295097"/>
    </source>
</evidence>